<evidence type="ECO:0000256" key="2">
    <source>
        <dbReference type="ARBA" id="ARBA00023125"/>
    </source>
</evidence>
<dbReference type="RefSeq" id="WP_232009698.1">
    <property type="nucleotide sequence ID" value="NZ_LR134350.1"/>
</dbReference>
<dbReference type="PANTHER" id="PTHR33204:SF37">
    <property type="entry name" value="HTH-TYPE TRANSCRIPTIONAL REGULATOR YODB"/>
    <property type="match status" value="1"/>
</dbReference>
<name>A0A3S4UY62_9ACTO</name>
<dbReference type="InterPro" id="IPR036390">
    <property type="entry name" value="WH_DNA-bd_sf"/>
</dbReference>
<dbReference type="InterPro" id="IPR002577">
    <property type="entry name" value="HTH_HxlR"/>
</dbReference>
<dbReference type="PANTHER" id="PTHR33204">
    <property type="entry name" value="TRANSCRIPTIONAL REGULATOR, MARR FAMILY"/>
    <property type="match status" value="1"/>
</dbReference>
<dbReference type="InterPro" id="IPR036388">
    <property type="entry name" value="WH-like_DNA-bd_sf"/>
</dbReference>
<evidence type="ECO:0000256" key="4">
    <source>
        <dbReference type="SAM" id="MobiDB-lite"/>
    </source>
</evidence>
<keyword evidence="1" id="KW-0805">Transcription regulation</keyword>
<evidence type="ECO:0000256" key="1">
    <source>
        <dbReference type="ARBA" id="ARBA00023015"/>
    </source>
</evidence>
<dbReference type="GO" id="GO:0003677">
    <property type="term" value="F:DNA binding"/>
    <property type="evidence" value="ECO:0007669"/>
    <property type="project" value="UniProtKB-KW"/>
</dbReference>
<organism evidence="6 7">
    <name type="scientific">Actinomyces howellii</name>
    <dbReference type="NCBI Taxonomy" id="52771"/>
    <lineage>
        <taxon>Bacteria</taxon>
        <taxon>Bacillati</taxon>
        <taxon>Actinomycetota</taxon>
        <taxon>Actinomycetes</taxon>
        <taxon>Actinomycetales</taxon>
        <taxon>Actinomycetaceae</taxon>
        <taxon>Actinomyces</taxon>
    </lineage>
</organism>
<sequence length="179" mass="18948">MSRRAGSPSAETSTAAPVEAPGPGVPGPDPGAGARVPGTERPVAGAGRASAPGPSTAPVQPVHSFDVLSPACPSRTVLRHLVDRWTPLVVTVLARGPRRFSELRREVGGVTAKVLTETLRSMERDGLVRREQTFGVPPRVDYSLTPLGSGLIEPIAVLRAWVEEHAEEVLAHREAHDRA</sequence>
<keyword evidence="3" id="KW-0804">Transcription</keyword>
<dbReference type="EMBL" id="LR134350">
    <property type="protein sequence ID" value="VEG28870.1"/>
    <property type="molecule type" value="Genomic_DNA"/>
</dbReference>
<dbReference type="PROSITE" id="PS51118">
    <property type="entry name" value="HTH_HXLR"/>
    <property type="match status" value="1"/>
</dbReference>
<keyword evidence="7" id="KW-1185">Reference proteome</keyword>
<protein>
    <submittedName>
        <fullName evidence="6">Uncharacterized HTH-type transcriptional regulator yybR</fullName>
    </submittedName>
</protein>
<keyword evidence="2" id="KW-0238">DNA-binding</keyword>
<evidence type="ECO:0000259" key="5">
    <source>
        <dbReference type="PROSITE" id="PS51118"/>
    </source>
</evidence>
<evidence type="ECO:0000256" key="3">
    <source>
        <dbReference type="ARBA" id="ARBA00023163"/>
    </source>
</evidence>
<dbReference type="SUPFAM" id="SSF46785">
    <property type="entry name" value="Winged helix' DNA-binding domain"/>
    <property type="match status" value="1"/>
</dbReference>
<feature type="compositionally biased region" description="Low complexity" evidence="4">
    <location>
        <begin position="44"/>
        <end position="58"/>
    </location>
</feature>
<dbReference type="AlphaFoldDB" id="A0A3S4UY62"/>
<dbReference type="KEGG" id="ahw:NCTC11636_01762"/>
<accession>A0A3S4UY62</accession>
<proteinExistence type="predicted"/>
<dbReference type="Pfam" id="PF01638">
    <property type="entry name" value="HxlR"/>
    <property type="match status" value="1"/>
</dbReference>
<feature type="region of interest" description="Disordered" evidence="4">
    <location>
        <begin position="1"/>
        <end position="58"/>
    </location>
</feature>
<evidence type="ECO:0000313" key="7">
    <source>
        <dbReference type="Proteomes" id="UP000266895"/>
    </source>
</evidence>
<gene>
    <name evidence="6" type="primary">yybR</name>
    <name evidence="6" type="ORF">NCTC11636_01762</name>
</gene>
<evidence type="ECO:0000313" key="6">
    <source>
        <dbReference type="EMBL" id="VEG28870.1"/>
    </source>
</evidence>
<feature type="domain" description="HTH hxlR-type" evidence="5">
    <location>
        <begin position="72"/>
        <end position="170"/>
    </location>
</feature>
<dbReference type="Gene3D" id="1.10.10.10">
    <property type="entry name" value="Winged helix-like DNA-binding domain superfamily/Winged helix DNA-binding domain"/>
    <property type="match status" value="1"/>
</dbReference>
<reference evidence="6 7" key="1">
    <citation type="submission" date="2018-12" db="EMBL/GenBank/DDBJ databases">
        <authorList>
            <consortium name="Pathogen Informatics"/>
        </authorList>
    </citation>
    <scope>NUCLEOTIDE SEQUENCE [LARGE SCALE GENOMIC DNA]</scope>
    <source>
        <strain evidence="6 7">NCTC11636</strain>
    </source>
</reference>
<dbReference type="Proteomes" id="UP000266895">
    <property type="component" value="Chromosome"/>
</dbReference>